<dbReference type="Proteomes" id="UP000274850">
    <property type="component" value="Segment"/>
</dbReference>
<evidence type="ECO:0000313" key="2">
    <source>
        <dbReference type="Proteomes" id="UP000274850"/>
    </source>
</evidence>
<proteinExistence type="predicted"/>
<evidence type="ECO:0008006" key="3">
    <source>
        <dbReference type="Google" id="ProtNLM"/>
    </source>
</evidence>
<dbReference type="InterPro" id="IPR036770">
    <property type="entry name" value="Ankyrin_rpt-contain_sf"/>
</dbReference>
<dbReference type="Gene3D" id="1.25.40.20">
    <property type="entry name" value="Ankyrin repeat-containing domain"/>
    <property type="match status" value="1"/>
</dbReference>
<evidence type="ECO:0000313" key="1">
    <source>
        <dbReference type="EMBL" id="SOB74515.1"/>
    </source>
</evidence>
<reference evidence="1" key="1">
    <citation type="submission" date="2017-08" db="EMBL/GenBank/DDBJ databases">
        <authorList>
            <person name="de Groot N.N."/>
        </authorList>
    </citation>
    <scope>NUCLEOTIDE SEQUENCE</scope>
</reference>
<protein>
    <recommendedName>
        <fullName evidence="3">Ankyrin repeat</fullName>
    </recommendedName>
</protein>
<sequence length="464" mass="54015">MSFFELLPNETLEYLFSFTLTSHFPLRQTCRLLRENIPPLTSYDFKDRAYEVGDIDLIKHYKLPCSVHNLETILRKGHEELFRMQEGLLTGLISTDQDRVASACVQGKSRYIIDYLFRQGHVKRLPLVVEACRQNYLELVKEMYREGMSMHECVLAAVSEEALDVLVWLVEKDNTCYSTILHKAAHRHRIKVLRWLPQEKVRMMTRRNMFLCACSAPNMDMFNFLLEIDYLAKQGPKLSTVLAGSAHVEMMRTLVLSKGWVLCKEMFETALEWSCQDMLSCLLELHCPHDQDLLTLLYTAKHDNLSWLIKNLSFTEEVLLQVCMYGESEKLLVQLIRQGCLPESFKSNPNITLAALKEGFIEAAAEYLEEGYAFHPDVCLRVSNSVSLGWLIDKEINLCPEFYYHLVREVELPLLQKLLKLVDPPAYLLDHALTLIQEYKRHGDNSKRTLKRLKKIVKWIREFV</sequence>
<dbReference type="SUPFAM" id="SSF48403">
    <property type="entry name" value="Ankyrin repeat"/>
    <property type="match status" value="1"/>
</dbReference>
<dbReference type="EMBL" id="LT907979">
    <property type="protein sequence ID" value="SOB74515.1"/>
    <property type="molecule type" value="Genomic_DNA"/>
</dbReference>
<organism evidence="1">
    <name type="scientific">Cedratvirus lausannensis</name>
    <dbReference type="NCBI Taxonomy" id="2023205"/>
    <lineage>
        <taxon>Viruses</taxon>
        <taxon>Pithoviruses</taxon>
        <taxon>Orthocedratvirinae</taxon>
        <taxon>Alphacedratvirus</taxon>
        <taxon>Alphacedratvirus francolausannense</taxon>
    </lineage>
</organism>
<accession>A0A285Q2R6</accession>
<gene>
    <name evidence="1" type="ORF">BQ9231_00632</name>
</gene>
<keyword evidence="2" id="KW-1185">Reference proteome</keyword>
<name>A0A285Q2R6_9VIRU</name>